<proteinExistence type="predicted"/>
<evidence type="ECO:0000313" key="1">
    <source>
        <dbReference type="EMBL" id="VEL24928.1"/>
    </source>
</evidence>
<dbReference type="AlphaFoldDB" id="A0A3S5FEE9"/>
<comment type="caution">
    <text evidence="1">The sequence shown here is derived from an EMBL/GenBank/DDBJ whole genome shotgun (WGS) entry which is preliminary data.</text>
</comment>
<name>A0A3S5FEE9_9PLAT</name>
<dbReference type="EMBL" id="CAAALY010070637">
    <property type="protein sequence ID" value="VEL24928.1"/>
    <property type="molecule type" value="Genomic_DNA"/>
</dbReference>
<reference evidence="1" key="1">
    <citation type="submission" date="2018-11" db="EMBL/GenBank/DDBJ databases">
        <authorList>
            <consortium name="Pathogen Informatics"/>
        </authorList>
    </citation>
    <scope>NUCLEOTIDE SEQUENCE</scope>
</reference>
<dbReference type="Proteomes" id="UP000784294">
    <property type="component" value="Unassembled WGS sequence"/>
</dbReference>
<gene>
    <name evidence="1" type="ORF">PXEA_LOCUS18368</name>
</gene>
<protein>
    <submittedName>
        <fullName evidence="1">Uncharacterized protein</fullName>
    </submittedName>
</protein>
<accession>A0A3S5FEE9</accession>
<sequence length="82" mass="9002">MKSRDVTNWRGLSSYKCINIVLLEQTELSAGRDGKENPKGQASVLLLTKVGEFVKKRCENDKELKEGLTTSFVAPSVVGGVF</sequence>
<evidence type="ECO:0000313" key="2">
    <source>
        <dbReference type="Proteomes" id="UP000784294"/>
    </source>
</evidence>
<organism evidence="1 2">
    <name type="scientific">Protopolystoma xenopodis</name>
    <dbReference type="NCBI Taxonomy" id="117903"/>
    <lineage>
        <taxon>Eukaryota</taxon>
        <taxon>Metazoa</taxon>
        <taxon>Spiralia</taxon>
        <taxon>Lophotrochozoa</taxon>
        <taxon>Platyhelminthes</taxon>
        <taxon>Monogenea</taxon>
        <taxon>Polyopisthocotylea</taxon>
        <taxon>Polystomatidea</taxon>
        <taxon>Polystomatidae</taxon>
        <taxon>Protopolystoma</taxon>
    </lineage>
</organism>
<keyword evidence="2" id="KW-1185">Reference proteome</keyword>